<keyword evidence="9" id="KW-1185">Reference proteome</keyword>
<reference evidence="8" key="1">
    <citation type="submission" date="2019-03" db="EMBL/GenBank/DDBJ databases">
        <title>WGS assembly of Setaria viridis.</title>
        <authorList>
            <person name="Huang P."/>
            <person name="Jenkins J."/>
            <person name="Grimwood J."/>
            <person name="Barry K."/>
            <person name="Healey A."/>
            <person name="Mamidi S."/>
            <person name="Sreedasyam A."/>
            <person name="Shu S."/>
            <person name="Feldman M."/>
            <person name="Wu J."/>
            <person name="Yu Y."/>
            <person name="Chen C."/>
            <person name="Johnson J."/>
            <person name="Rokhsar D."/>
            <person name="Baxter I."/>
            <person name="Schmutz J."/>
            <person name="Brutnell T."/>
            <person name="Kellogg E."/>
        </authorList>
    </citation>
    <scope>NUCLEOTIDE SEQUENCE [LARGE SCALE GENOMIC DNA]</scope>
</reference>
<dbReference type="EMBL" id="CM016555">
    <property type="protein sequence ID" value="TKW19396.1"/>
    <property type="molecule type" value="Genomic_DNA"/>
</dbReference>
<dbReference type="Proteomes" id="UP000298652">
    <property type="component" value="Chromosome 4"/>
</dbReference>
<dbReference type="PANTHER" id="PTHR31769">
    <property type="entry name" value="OS07G0462200 PROTEIN-RELATED"/>
    <property type="match status" value="1"/>
</dbReference>
<protein>
    <submittedName>
        <fullName evidence="8">Uncharacterized protein</fullName>
    </submittedName>
</protein>
<comment type="similarity">
    <text evidence="6">Belongs to the DESIGUAL family.</text>
</comment>
<feature type="transmembrane region" description="Helical" evidence="7">
    <location>
        <begin position="152"/>
        <end position="172"/>
    </location>
</feature>
<dbReference type="AlphaFoldDB" id="A0A4V6D7R4"/>
<evidence type="ECO:0000256" key="1">
    <source>
        <dbReference type="ARBA" id="ARBA00004127"/>
    </source>
</evidence>
<organism evidence="8 9">
    <name type="scientific">Setaria viridis</name>
    <name type="common">Green bristlegrass</name>
    <name type="synonym">Setaria italica subsp. viridis</name>
    <dbReference type="NCBI Taxonomy" id="4556"/>
    <lineage>
        <taxon>Eukaryota</taxon>
        <taxon>Viridiplantae</taxon>
        <taxon>Streptophyta</taxon>
        <taxon>Embryophyta</taxon>
        <taxon>Tracheophyta</taxon>
        <taxon>Spermatophyta</taxon>
        <taxon>Magnoliopsida</taxon>
        <taxon>Liliopsida</taxon>
        <taxon>Poales</taxon>
        <taxon>Poaceae</taxon>
        <taxon>PACMAD clade</taxon>
        <taxon>Panicoideae</taxon>
        <taxon>Panicodae</taxon>
        <taxon>Paniceae</taxon>
        <taxon>Cenchrinae</taxon>
        <taxon>Setaria</taxon>
    </lineage>
</organism>
<dbReference type="GO" id="GO:0012505">
    <property type="term" value="C:endomembrane system"/>
    <property type="evidence" value="ECO:0007669"/>
    <property type="project" value="UniProtKB-SubCell"/>
</dbReference>
<keyword evidence="2 7" id="KW-0812">Transmembrane</keyword>
<gene>
    <name evidence="8" type="ORF">SEVIR_4G017400v2</name>
</gene>
<keyword evidence="5 7" id="KW-0472">Membrane</keyword>
<evidence type="ECO:0000313" key="8">
    <source>
        <dbReference type="EMBL" id="TKW19396.1"/>
    </source>
</evidence>
<proteinExistence type="inferred from homology"/>
<dbReference type="Gramene" id="TKW19396">
    <property type="protein sequence ID" value="TKW19396"/>
    <property type="gene ID" value="SEVIR_4G017400v2"/>
</dbReference>
<keyword evidence="3" id="KW-0732">Signal</keyword>
<dbReference type="OMA" id="SRCEYRR"/>
<keyword evidence="4 7" id="KW-1133">Transmembrane helix</keyword>
<evidence type="ECO:0000256" key="7">
    <source>
        <dbReference type="SAM" id="Phobius"/>
    </source>
</evidence>
<dbReference type="InterPro" id="IPR009606">
    <property type="entry name" value="DEAL/Modifying_wall_lignin1/2"/>
</dbReference>
<evidence type="ECO:0000256" key="2">
    <source>
        <dbReference type="ARBA" id="ARBA00022692"/>
    </source>
</evidence>
<evidence type="ECO:0000256" key="3">
    <source>
        <dbReference type="ARBA" id="ARBA00022729"/>
    </source>
</evidence>
<evidence type="ECO:0000256" key="6">
    <source>
        <dbReference type="ARBA" id="ARBA00029467"/>
    </source>
</evidence>
<comment type="subcellular location">
    <subcellularLocation>
        <location evidence="1">Endomembrane system</location>
        <topology evidence="1">Multi-pass membrane protein</topology>
    </subcellularLocation>
</comment>
<evidence type="ECO:0000256" key="5">
    <source>
        <dbReference type="ARBA" id="ARBA00023136"/>
    </source>
</evidence>
<evidence type="ECO:0000256" key="4">
    <source>
        <dbReference type="ARBA" id="ARBA00022989"/>
    </source>
</evidence>
<dbReference type="InterPro" id="IPR052222">
    <property type="entry name" value="DESIGUAL"/>
</dbReference>
<feature type="transmembrane region" description="Helical" evidence="7">
    <location>
        <begin position="49"/>
        <end position="71"/>
    </location>
</feature>
<accession>A0A4V6D7R4</accession>
<dbReference type="Pfam" id="PF06749">
    <property type="entry name" value="DUF1218"/>
    <property type="match status" value="1"/>
</dbReference>
<evidence type="ECO:0000313" key="9">
    <source>
        <dbReference type="Proteomes" id="UP000298652"/>
    </source>
</evidence>
<sequence length="220" mass="23179">MQKRVVVVSAAAATLGLAAAVLGFAAEYFKHKAFVRSDTSRCEYRRTPALGCGIAAALLSLTGLALVTAASRCFRRRDDAFAAAAESDQRRCVTKVCATLAWLLVAAAAAMFLYGASRNAGRGRRGSFTAVERQPGRTFDFVYRCPELRDGLFVSASINAGIGIACAIAAYVDLHKKREHQTVTLGVAMGQPYPPAPVAYNPAQPPYGGYGGAKQPAGTA</sequence>
<feature type="transmembrane region" description="Helical" evidence="7">
    <location>
        <begin position="92"/>
        <end position="114"/>
    </location>
</feature>
<name>A0A4V6D7R4_SETVI</name>